<dbReference type="EMBL" id="CP107052">
    <property type="protein sequence ID" value="UYH50781.1"/>
    <property type="molecule type" value="Genomic_DNA"/>
</dbReference>
<keyword evidence="4 10" id="KW-0813">Transport</keyword>
<keyword evidence="10" id="KW-1003">Cell membrane</keyword>
<dbReference type="Pfam" id="PF02823">
    <property type="entry name" value="ATP-synt_DE_N"/>
    <property type="match status" value="1"/>
</dbReference>
<dbReference type="PANTHER" id="PTHR13822">
    <property type="entry name" value="ATP SYNTHASE DELTA/EPSILON CHAIN"/>
    <property type="match status" value="1"/>
</dbReference>
<dbReference type="NCBIfam" id="TIGR01216">
    <property type="entry name" value="ATP_synt_epsi"/>
    <property type="match status" value="1"/>
</dbReference>
<dbReference type="InterPro" id="IPR036771">
    <property type="entry name" value="ATPsynth_dsu/esu_N"/>
</dbReference>
<keyword evidence="5 10" id="KW-0375">Hydrogen ion transport</keyword>
<evidence type="ECO:0000256" key="9">
    <source>
        <dbReference type="ARBA" id="ARBA00023310"/>
    </source>
</evidence>
<evidence type="ECO:0000313" key="14">
    <source>
        <dbReference type="EMBL" id="UYH50781.1"/>
    </source>
</evidence>
<dbReference type="CDD" id="cd12152">
    <property type="entry name" value="F1-ATPase_delta"/>
    <property type="match status" value="1"/>
</dbReference>
<name>A0ABY6GI93_9PROT</name>
<evidence type="ECO:0000256" key="6">
    <source>
        <dbReference type="ARBA" id="ARBA00023065"/>
    </source>
</evidence>
<protein>
    <recommendedName>
        <fullName evidence="10">ATP synthase epsilon chain</fullName>
    </recommendedName>
    <alternativeName>
        <fullName evidence="10">ATP synthase F1 sector epsilon subunit</fullName>
    </alternativeName>
    <alternativeName>
        <fullName evidence="10">F-ATPase epsilon subunit</fullName>
    </alternativeName>
</protein>
<evidence type="ECO:0000256" key="11">
    <source>
        <dbReference type="RuleBase" id="RU003656"/>
    </source>
</evidence>
<accession>A0ABY6GI93</accession>
<comment type="similarity">
    <text evidence="3 10 11">Belongs to the ATPase epsilon chain family.</text>
</comment>
<dbReference type="InterPro" id="IPR001469">
    <property type="entry name" value="ATP_synth_F1_dsu/esu"/>
</dbReference>
<dbReference type="PANTHER" id="PTHR13822:SF10">
    <property type="entry name" value="ATP SYNTHASE EPSILON CHAIN, CHLOROPLASTIC"/>
    <property type="match status" value="1"/>
</dbReference>
<evidence type="ECO:0000256" key="10">
    <source>
        <dbReference type="HAMAP-Rule" id="MF_00530"/>
    </source>
</evidence>
<feature type="coiled-coil region" evidence="12">
    <location>
        <begin position="97"/>
        <end position="135"/>
    </location>
</feature>
<organism evidence="14 15">
    <name type="scientific">Candidatus Kirkpatrickella diaphorinae</name>
    <dbReference type="NCBI Taxonomy" id="2984322"/>
    <lineage>
        <taxon>Bacteria</taxon>
        <taxon>Pseudomonadati</taxon>
        <taxon>Pseudomonadota</taxon>
        <taxon>Alphaproteobacteria</taxon>
        <taxon>Acetobacterales</taxon>
        <taxon>Acetobacteraceae</taxon>
        <taxon>Candidatus Kirkpatrickella</taxon>
    </lineage>
</organism>
<gene>
    <name evidence="10 14" type="primary">atpC</name>
    <name evidence="14" type="ORF">N5W20_06610</name>
</gene>
<comment type="subcellular location">
    <subcellularLocation>
        <location evidence="10">Cell membrane</location>
        <topology evidence="10">Peripheral membrane protein</topology>
    </subcellularLocation>
    <subcellularLocation>
        <location evidence="2">Endomembrane system</location>
        <topology evidence="2">Peripheral membrane protein</topology>
    </subcellularLocation>
</comment>
<evidence type="ECO:0000259" key="13">
    <source>
        <dbReference type="Pfam" id="PF02823"/>
    </source>
</evidence>
<dbReference type="RefSeq" id="WP_319806370.1">
    <property type="nucleotide sequence ID" value="NZ_CP107052.1"/>
</dbReference>
<comment type="subunit">
    <text evidence="10 11">F-type ATPases have 2 components, CF(1) - the catalytic core - and CF(0) - the membrane proton channel. CF(1) has five subunits: alpha(3), beta(3), gamma(1), delta(1), epsilon(1). CF(0) has three main subunits: a, b and c.</text>
</comment>
<evidence type="ECO:0000313" key="15">
    <source>
        <dbReference type="Proteomes" id="UP001163831"/>
    </source>
</evidence>
<dbReference type="Gene3D" id="2.60.15.10">
    <property type="entry name" value="F0F1 ATP synthase delta/epsilon subunit, N-terminal"/>
    <property type="match status" value="1"/>
</dbReference>
<evidence type="ECO:0000256" key="12">
    <source>
        <dbReference type="SAM" id="Coils"/>
    </source>
</evidence>
<dbReference type="InterPro" id="IPR020546">
    <property type="entry name" value="ATP_synth_F1_dsu/esu_N"/>
</dbReference>
<evidence type="ECO:0000256" key="4">
    <source>
        <dbReference type="ARBA" id="ARBA00022448"/>
    </source>
</evidence>
<evidence type="ECO:0000256" key="8">
    <source>
        <dbReference type="ARBA" id="ARBA00023196"/>
    </source>
</evidence>
<evidence type="ECO:0000256" key="3">
    <source>
        <dbReference type="ARBA" id="ARBA00005712"/>
    </source>
</evidence>
<dbReference type="Proteomes" id="UP001163831">
    <property type="component" value="Chromosome"/>
</dbReference>
<dbReference type="HAMAP" id="MF_00530">
    <property type="entry name" value="ATP_synth_epsil_bac"/>
    <property type="match status" value="1"/>
</dbReference>
<keyword evidence="8 10" id="KW-0139">CF(1)</keyword>
<evidence type="ECO:0000256" key="7">
    <source>
        <dbReference type="ARBA" id="ARBA00023136"/>
    </source>
</evidence>
<keyword evidence="6 10" id="KW-0406">Ion transport</keyword>
<evidence type="ECO:0000256" key="1">
    <source>
        <dbReference type="ARBA" id="ARBA00003543"/>
    </source>
</evidence>
<proteinExistence type="inferred from homology"/>
<sequence>MPVLLEIISPEKILFSANVDMAVIPGEEGDIAAMPERAPLMISLRGGVLSYYQGEKVAGTFFIAGGFADMNAEKCTVLADDAYPVSDISTRDAYTALEGLEAALANVTAENVVEQDRIARRIQIVRAEIEAAEEKSPTH</sequence>
<keyword evidence="15" id="KW-1185">Reference proteome</keyword>
<keyword evidence="12" id="KW-0175">Coiled coil</keyword>
<keyword evidence="7 10" id="KW-0472">Membrane</keyword>
<reference evidence="14" key="1">
    <citation type="submission" date="2022-10" db="EMBL/GenBank/DDBJ databases">
        <title>Candidatus Kirkpatrella diaphorinas gen. nov., sp. nov., an uncultured endosymbiont identified in a population of Diaphorina citri from Hawaii.</title>
        <authorList>
            <person name="Henry E.M."/>
            <person name="Carlson C.R."/>
            <person name="Kuo Y.-W."/>
        </authorList>
    </citation>
    <scope>NUCLEOTIDE SEQUENCE</scope>
    <source>
        <strain evidence="14">CADCRV1</strain>
    </source>
</reference>
<feature type="domain" description="ATP synthase F1 complex delta/epsilon subunit N-terminal" evidence="13">
    <location>
        <begin position="5"/>
        <end position="82"/>
    </location>
</feature>
<keyword evidence="9 10" id="KW-0066">ATP synthesis</keyword>
<comment type="function">
    <text evidence="1 10">Produces ATP from ADP in the presence of a proton gradient across the membrane.</text>
</comment>
<evidence type="ECO:0000256" key="5">
    <source>
        <dbReference type="ARBA" id="ARBA00022781"/>
    </source>
</evidence>
<evidence type="ECO:0000256" key="2">
    <source>
        <dbReference type="ARBA" id="ARBA00004184"/>
    </source>
</evidence>
<dbReference type="SUPFAM" id="SSF51344">
    <property type="entry name" value="Epsilon subunit of F1F0-ATP synthase N-terminal domain"/>
    <property type="match status" value="1"/>
</dbReference>